<keyword evidence="2" id="KW-0378">Hydrolase</keyword>
<keyword evidence="2" id="KW-0031">Aminopeptidase</keyword>
<sequence length="310" mass="34547">MQRFARQWSMNLLLAVSAVTVSGTAGAQEFAPESASWAQPRCEPGGSLFAPGEISLEERSEYRLALSADGKTAYYHVDSDTPPYQAIYVTQLKNGHFGPGEVVSFSGTYKDSDPFLSPDGQSLFFSSTRPVNGGAERTDTDLWVVHRVRNGWGMPEHLGPLVNTDRQELYPSVTRDGTVYFASGTFDTDFEMYRVRRQGNHYTAPENLGPGVNSPDSWEYNPWVSPDGRVLVFASLNRPGGYGLGDLYVSFNVAGTWTPAANLGPSVNTEKDEFHPTLSRDLSHLYFVRQTWDPFVPSDFYHLDTRCLFR</sequence>
<dbReference type="SUPFAM" id="SSF82171">
    <property type="entry name" value="DPP6 N-terminal domain-like"/>
    <property type="match status" value="1"/>
</dbReference>
<dbReference type="GO" id="GO:0004177">
    <property type="term" value="F:aminopeptidase activity"/>
    <property type="evidence" value="ECO:0007669"/>
    <property type="project" value="UniProtKB-KW"/>
</dbReference>
<evidence type="ECO:0000313" key="3">
    <source>
        <dbReference type="Proteomes" id="UP000268313"/>
    </source>
</evidence>
<dbReference type="EMBL" id="RAWE01000240">
    <property type="protein sequence ID" value="RKG95832.1"/>
    <property type="molecule type" value="Genomic_DNA"/>
</dbReference>
<keyword evidence="1" id="KW-0732">Signal</keyword>
<dbReference type="RefSeq" id="WP_120607388.1">
    <property type="nucleotide sequence ID" value="NZ_JABFJX010000068.1"/>
</dbReference>
<keyword evidence="3" id="KW-1185">Reference proteome</keyword>
<dbReference type="Pfam" id="PF07676">
    <property type="entry name" value="PD40"/>
    <property type="match status" value="2"/>
</dbReference>
<dbReference type="Gene3D" id="2.120.10.30">
    <property type="entry name" value="TolB, C-terminal domain"/>
    <property type="match status" value="1"/>
</dbReference>
<feature type="signal peptide" evidence="1">
    <location>
        <begin position="1"/>
        <end position="27"/>
    </location>
</feature>
<dbReference type="Proteomes" id="UP000268313">
    <property type="component" value="Unassembled WGS sequence"/>
</dbReference>
<dbReference type="InterPro" id="IPR011659">
    <property type="entry name" value="WD40"/>
</dbReference>
<name>A0A3A8JJ85_9BACT</name>
<feature type="chain" id="PRO_5017246470" evidence="1">
    <location>
        <begin position="28"/>
        <end position="310"/>
    </location>
</feature>
<accession>A0A3A8JJ85</accession>
<comment type="caution">
    <text evidence="2">The sequence shown here is derived from an EMBL/GenBank/DDBJ whole genome shotgun (WGS) entry which is preliminary data.</text>
</comment>
<dbReference type="InterPro" id="IPR011042">
    <property type="entry name" value="6-blade_b-propeller_TolB-like"/>
</dbReference>
<organism evidence="2 3">
    <name type="scientific">Corallococcus carmarthensis</name>
    <dbReference type="NCBI Taxonomy" id="2316728"/>
    <lineage>
        <taxon>Bacteria</taxon>
        <taxon>Pseudomonadati</taxon>
        <taxon>Myxococcota</taxon>
        <taxon>Myxococcia</taxon>
        <taxon>Myxococcales</taxon>
        <taxon>Cystobacterineae</taxon>
        <taxon>Myxococcaceae</taxon>
        <taxon>Corallococcus</taxon>
    </lineage>
</organism>
<reference evidence="3" key="1">
    <citation type="submission" date="2018-09" db="EMBL/GenBank/DDBJ databases">
        <authorList>
            <person name="Livingstone P.G."/>
            <person name="Whitworth D.E."/>
        </authorList>
    </citation>
    <scope>NUCLEOTIDE SEQUENCE [LARGE SCALE GENOMIC DNA]</scope>
    <source>
        <strain evidence="3">CA043D</strain>
    </source>
</reference>
<evidence type="ECO:0000256" key="1">
    <source>
        <dbReference type="SAM" id="SignalP"/>
    </source>
</evidence>
<protein>
    <submittedName>
        <fullName evidence="2">Xaa-Pro aminopeptidase</fullName>
    </submittedName>
</protein>
<proteinExistence type="predicted"/>
<dbReference type="AlphaFoldDB" id="A0A3A8JJ85"/>
<dbReference type="OrthoDB" id="9809364at2"/>
<keyword evidence="2" id="KW-0645">Protease</keyword>
<evidence type="ECO:0000313" key="2">
    <source>
        <dbReference type="EMBL" id="RKG95832.1"/>
    </source>
</evidence>
<gene>
    <name evidence="2" type="ORF">D7X32_37845</name>
</gene>